<sequence length="133" mass="14691">RRSDQEEHRLGLPRQRGQGDRGQGPQPVGGRAAFLHHLLQRDPGSADRPPEQHRLGGEERAGEHAARAGRRHRRARDDAHRRRRAAARPRPAAGRRDRPAGAGGRGSADLRGARLRHRAGTHGTPGVHLHQRV</sequence>
<feature type="non-terminal residue" evidence="2">
    <location>
        <position position="1"/>
    </location>
</feature>
<protein>
    <submittedName>
        <fullName evidence="2">Rod shape-determining protein MreB</fullName>
    </submittedName>
</protein>
<feature type="non-terminal residue" evidence="2">
    <location>
        <position position="133"/>
    </location>
</feature>
<accession>A0A6J4NRS8</accession>
<feature type="compositionally biased region" description="Basic and acidic residues" evidence="1">
    <location>
        <begin position="44"/>
        <end position="66"/>
    </location>
</feature>
<proteinExistence type="predicted"/>
<feature type="region of interest" description="Disordered" evidence="1">
    <location>
        <begin position="1"/>
        <end position="133"/>
    </location>
</feature>
<evidence type="ECO:0000256" key="1">
    <source>
        <dbReference type="SAM" id="MobiDB-lite"/>
    </source>
</evidence>
<dbReference type="EMBL" id="CADCUX010000130">
    <property type="protein sequence ID" value="CAA9393163.1"/>
    <property type="molecule type" value="Genomic_DNA"/>
</dbReference>
<reference evidence="2" key="1">
    <citation type="submission" date="2020-02" db="EMBL/GenBank/DDBJ databases">
        <authorList>
            <person name="Meier V. D."/>
        </authorList>
    </citation>
    <scope>NUCLEOTIDE SEQUENCE</scope>
    <source>
        <strain evidence="2">AVDCRST_MAG51</strain>
    </source>
</reference>
<gene>
    <name evidence="2" type="ORF">AVDCRST_MAG51-463</name>
</gene>
<organism evidence="2">
    <name type="scientific">uncultured Ramlibacter sp</name>
    <dbReference type="NCBI Taxonomy" id="260755"/>
    <lineage>
        <taxon>Bacteria</taxon>
        <taxon>Pseudomonadati</taxon>
        <taxon>Pseudomonadota</taxon>
        <taxon>Betaproteobacteria</taxon>
        <taxon>Burkholderiales</taxon>
        <taxon>Comamonadaceae</taxon>
        <taxon>Ramlibacter</taxon>
        <taxon>environmental samples</taxon>
    </lineage>
</organism>
<evidence type="ECO:0000313" key="2">
    <source>
        <dbReference type="EMBL" id="CAA9393163.1"/>
    </source>
</evidence>
<dbReference type="AlphaFoldDB" id="A0A6J4NRS8"/>
<name>A0A6J4NRS8_9BURK</name>
<feature type="compositionally biased region" description="Basic and acidic residues" evidence="1">
    <location>
        <begin position="1"/>
        <end position="10"/>
    </location>
</feature>